<gene>
    <name evidence="8" type="ORF">B0I71DRAFT_94494</name>
    <name evidence="7" type="ORF">YALI1_D05705g</name>
</gene>
<dbReference type="Pfam" id="PF01103">
    <property type="entry name" value="Omp85"/>
    <property type="match status" value="1"/>
</dbReference>
<comment type="similarity">
    <text evidence="2">Belongs to the SAM50/omp85 family.</text>
</comment>
<evidence type="ECO:0000259" key="6">
    <source>
        <dbReference type="Pfam" id="PF01103"/>
    </source>
</evidence>
<dbReference type="GO" id="GO:0005741">
    <property type="term" value="C:mitochondrial outer membrane"/>
    <property type="evidence" value="ECO:0007669"/>
    <property type="project" value="UniProtKB-SubCell"/>
</dbReference>
<dbReference type="GeneID" id="2910644"/>
<proteinExistence type="inferred from homology"/>
<organism evidence="7 9">
    <name type="scientific">Yarrowia lipolytica</name>
    <name type="common">Candida lipolytica</name>
    <dbReference type="NCBI Taxonomy" id="4952"/>
    <lineage>
        <taxon>Eukaryota</taxon>
        <taxon>Fungi</taxon>
        <taxon>Dikarya</taxon>
        <taxon>Ascomycota</taxon>
        <taxon>Saccharomycotina</taxon>
        <taxon>Dipodascomycetes</taxon>
        <taxon>Dipodascales</taxon>
        <taxon>Dipodascales incertae sedis</taxon>
        <taxon>Yarrowia</taxon>
    </lineage>
</organism>
<dbReference type="eggNOG" id="KOG2602">
    <property type="taxonomic scope" value="Eukaryota"/>
</dbReference>
<dbReference type="EMBL" id="KZ858963">
    <property type="protein sequence ID" value="RDW27408.1"/>
    <property type="molecule type" value="Genomic_DNA"/>
</dbReference>
<dbReference type="KEGG" id="yli:2910644"/>
<dbReference type="PANTHER" id="PTHR12815">
    <property type="entry name" value="SORTING AND ASSEMBLY MACHINERY SAMM50 PROTEIN FAMILY MEMBER"/>
    <property type="match status" value="1"/>
</dbReference>
<evidence type="ECO:0000313" key="8">
    <source>
        <dbReference type="EMBL" id="RDW27408.1"/>
    </source>
</evidence>
<evidence type="ECO:0000256" key="5">
    <source>
        <dbReference type="ARBA" id="ARBA00023136"/>
    </source>
</evidence>
<reference evidence="7 9" key="1">
    <citation type="journal article" date="2016" name="PLoS ONE">
        <title>Sequence Assembly of Yarrowia lipolytica Strain W29/CLIB89 Shows Transposable Element Diversity.</title>
        <authorList>
            <person name="Magnan C."/>
            <person name="Yu J."/>
            <person name="Chang I."/>
            <person name="Jahn E."/>
            <person name="Kanomata Y."/>
            <person name="Wu J."/>
            <person name="Zeller M."/>
            <person name="Oakes M."/>
            <person name="Baldi P."/>
            <person name="Sandmeyer S."/>
        </authorList>
    </citation>
    <scope>NUCLEOTIDE SEQUENCE [LARGE SCALE GENOMIC DNA]</scope>
    <source>
        <strain evidence="7">CLIB89</strain>
        <strain evidence="9">CLIB89(W29)</strain>
    </source>
</reference>
<comment type="subcellular location">
    <subcellularLocation>
        <location evidence="1">Mitochondrion outer membrane</location>
        <topology evidence="1">Multi-pass membrane protein</topology>
    </subcellularLocation>
</comment>
<dbReference type="Proteomes" id="UP000182444">
    <property type="component" value="Chromosome 1D"/>
</dbReference>
<dbReference type="Gene3D" id="2.40.160.50">
    <property type="entry name" value="membrane protein fhac: a member of the omp85/tpsb transporter family"/>
    <property type="match status" value="1"/>
</dbReference>
<dbReference type="Proteomes" id="UP000256601">
    <property type="component" value="Unassembled WGS sequence"/>
</dbReference>
<feature type="domain" description="Bacterial surface antigen (D15)" evidence="6">
    <location>
        <begin position="141"/>
        <end position="449"/>
    </location>
</feature>
<evidence type="ECO:0000313" key="10">
    <source>
        <dbReference type="Proteomes" id="UP000256601"/>
    </source>
</evidence>
<name>A0A1H6PV63_YARLL</name>
<keyword evidence="4" id="KW-0812">Transmembrane</keyword>
<dbReference type="InterPro" id="IPR039910">
    <property type="entry name" value="D15-like"/>
</dbReference>
<evidence type="ECO:0000256" key="1">
    <source>
        <dbReference type="ARBA" id="ARBA00004374"/>
    </source>
</evidence>
<dbReference type="RefSeq" id="XP_502409.1">
    <property type="nucleotide sequence ID" value="XM_502409.1"/>
</dbReference>
<evidence type="ECO:0000256" key="3">
    <source>
        <dbReference type="ARBA" id="ARBA00022452"/>
    </source>
</evidence>
<keyword evidence="5" id="KW-0472">Membrane</keyword>
<dbReference type="VEuPathDB" id="FungiDB:YALI1_D05705g"/>
<dbReference type="OMA" id="MESHYWF"/>
<dbReference type="AlphaFoldDB" id="A0A1H6PV63"/>
<sequence>MSELTILPNSSKLDEAIVLNGTRPVEVEAVEVTGISLRDPFLKRQLRALLQPGLTVKSLFDGVEVVSEKLAAVPVLSDVNISLDSKPSEKLAKLGGISVKATISAIQKDACNLTLASQLRDDDANAIIQVTHPNFWNGSETVFARATFGTLTTRSYSGSVTIPIGLPGSPLWTVAGYLSRANVPSASHQQILKGVKCALTKTTGTNTVLQAGVEQSFRTVTEVGEAASDAVRAAAGDSAKTSAFFAAANDTRDDPFFPTSGRLLSVLAENAFKPNDSARGLVHSDVAFQRIVARAEGSVATPDKDVVFNYGLSAGSTRGAVPLLDRFYMGGVPGLSDDLHTLNTVSLPGFSRHGLGPKDGRDSVGGQSFAKAGVSVFTAVPRLISTSPLKLHFFANAGHLSNEQHLLKTLQQAPDNFSASAGVGFVYRSPQAQFDLTWAIPVQQRTGDVVRPGGSIGLSLMWSK</sequence>
<accession>A0A1H6PV63</accession>
<dbReference type="VEuPathDB" id="FungiDB:YALI0_D04554g"/>
<evidence type="ECO:0000256" key="4">
    <source>
        <dbReference type="ARBA" id="ARBA00022692"/>
    </source>
</evidence>
<evidence type="ECO:0000256" key="2">
    <source>
        <dbReference type="ARBA" id="ARBA00010913"/>
    </source>
</evidence>
<evidence type="ECO:0000313" key="7">
    <source>
        <dbReference type="EMBL" id="AOW03575.1"/>
    </source>
</evidence>
<reference evidence="8 10" key="2">
    <citation type="submission" date="2018-07" db="EMBL/GenBank/DDBJ databases">
        <title>Draft Genome Assemblies for Five Robust Yarrowia lipolytica Strains Exhibiting High Lipid Production and Pentose Sugar Utilization and Sugar Alcohol Secretion from Undetoxified Lignocellulosic Biomass Hydrolysates.</title>
        <authorList>
            <consortium name="DOE Joint Genome Institute"/>
            <person name="Walker C."/>
            <person name="Ryu S."/>
            <person name="Na H."/>
            <person name="Zane M."/>
            <person name="LaButti K."/>
            <person name="Lipzen A."/>
            <person name="Haridas S."/>
            <person name="Barry K."/>
            <person name="Grigoriev I.V."/>
            <person name="Quarterman J."/>
            <person name="Slininger P."/>
            <person name="Dien B."/>
            <person name="Trinh C.T."/>
        </authorList>
    </citation>
    <scope>NUCLEOTIDE SEQUENCE [LARGE SCALE GENOMIC DNA]</scope>
    <source>
        <strain evidence="8 10">YB392</strain>
    </source>
</reference>
<evidence type="ECO:0000313" key="9">
    <source>
        <dbReference type="Proteomes" id="UP000182444"/>
    </source>
</evidence>
<protein>
    <submittedName>
        <fullName evidence="8">Surface antigen-domain-containing protein</fullName>
    </submittedName>
</protein>
<dbReference type="InterPro" id="IPR000184">
    <property type="entry name" value="Bac_surfAg_D15"/>
</dbReference>
<dbReference type="PANTHER" id="PTHR12815:SF18">
    <property type="entry name" value="SORTING AND ASSEMBLY MACHINERY COMPONENT 50 HOMOLOG"/>
    <property type="match status" value="1"/>
</dbReference>
<dbReference type="EMBL" id="CP017556">
    <property type="protein sequence ID" value="AOW03575.1"/>
    <property type="molecule type" value="Genomic_DNA"/>
</dbReference>
<dbReference type="GO" id="GO:0045040">
    <property type="term" value="P:protein insertion into mitochondrial outer membrane"/>
    <property type="evidence" value="ECO:0007669"/>
    <property type="project" value="TreeGrafter"/>
</dbReference>
<keyword evidence="3" id="KW-1134">Transmembrane beta strand</keyword>
<dbReference type="OrthoDB" id="1724197at2759"/>